<protein>
    <submittedName>
        <fullName evidence="2">Uncharacterized protein</fullName>
    </submittedName>
</protein>
<reference evidence="2 3" key="1">
    <citation type="journal article" date="2019" name="Plant Biotechnol. J.">
        <title>The red bayberry genome and genetic basis of sex determination.</title>
        <authorList>
            <person name="Jia H.M."/>
            <person name="Jia H.J."/>
            <person name="Cai Q.L."/>
            <person name="Wang Y."/>
            <person name="Zhao H.B."/>
            <person name="Yang W.F."/>
            <person name="Wang G.Y."/>
            <person name="Li Y.H."/>
            <person name="Zhan D.L."/>
            <person name="Shen Y.T."/>
            <person name="Niu Q.F."/>
            <person name="Chang L."/>
            <person name="Qiu J."/>
            <person name="Zhao L."/>
            <person name="Xie H.B."/>
            <person name="Fu W.Y."/>
            <person name="Jin J."/>
            <person name="Li X.W."/>
            <person name="Jiao Y."/>
            <person name="Zhou C.C."/>
            <person name="Tu T."/>
            <person name="Chai C.Y."/>
            <person name="Gao J.L."/>
            <person name="Fan L.J."/>
            <person name="van de Weg E."/>
            <person name="Wang J.Y."/>
            <person name="Gao Z.S."/>
        </authorList>
    </citation>
    <scope>NUCLEOTIDE SEQUENCE [LARGE SCALE GENOMIC DNA]</scope>
    <source>
        <tissue evidence="2">Leaves</tissue>
    </source>
</reference>
<organism evidence="2 3">
    <name type="scientific">Morella rubra</name>
    <name type="common">Chinese bayberry</name>
    <dbReference type="NCBI Taxonomy" id="262757"/>
    <lineage>
        <taxon>Eukaryota</taxon>
        <taxon>Viridiplantae</taxon>
        <taxon>Streptophyta</taxon>
        <taxon>Embryophyta</taxon>
        <taxon>Tracheophyta</taxon>
        <taxon>Spermatophyta</taxon>
        <taxon>Magnoliopsida</taxon>
        <taxon>eudicotyledons</taxon>
        <taxon>Gunneridae</taxon>
        <taxon>Pentapetalae</taxon>
        <taxon>rosids</taxon>
        <taxon>fabids</taxon>
        <taxon>Fagales</taxon>
        <taxon>Myricaceae</taxon>
        <taxon>Morella</taxon>
    </lineage>
</organism>
<evidence type="ECO:0000313" key="3">
    <source>
        <dbReference type="Proteomes" id="UP000516437"/>
    </source>
</evidence>
<comment type="caution">
    <text evidence="2">The sequence shown here is derived from an EMBL/GenBank/DDBJ whole genome shotgun (WGS) entry which is preliminary data.</text>
</comment>
<feature type="compositionally biased region" description="Polar residues" evidence="1">
    <location>
        <begin position="430"/>
        <end position="442"/>
    </location>
</feature>
<proteinExistence type="predicted"/>
<feature type="region of interest" description="Disordered" evidence="1">
    <location>
        <begin position="378"/>
        <end position="453"/>
    </location>
</feature>
<gene>
    <name evidence="2" type="ORF">CJ030_MR1G013909</name>
</gene>
<dbReference type="AlphaFoldDB" id="A0A6A1WR48"/>
<accession>A0A6A1WR48</accession>
<evidence type="ECO:0000313" key="2">
    <source>
        <dbReference type="EMBL" id="KAB1227634.1"/>
    </source>
</evidence>
<name>A0A6A1WR48_9ROSI</name>
<dbReference type="EMBL" id="RXIC02000019">
    <property type="protein sequence ID" value="KAB1227634.1"/>
    <property type="molecule type" value="Genomic_DNA"/>
</dbReference>
<sequence length="453" mass="50484">MDNQEDSAVPPPCEEAWFDAANLCGKEFELPNISSLVSPKLISQSQQVLDTPDLLESTFVSDTKTLSDAGDDFPPLPIVKMAPPVIASTVPLVPRREARTLFSSRTSHVEVNSFDSVVNHQTSFFRSSPSLNFGHVAAFPFKNQPDLHIAISSGFYWNCLDANISLRNRQFRAYNSTNLPRFSSNTPPTHGHLNTFKSLSNNYSSSGSQMVGTPSRTSLFSSDNSITYSRTRRSISQYWAHVLGMINNPGYRAGESYIKNALNHLQNSRHRTRAMKTVSFSMRTQLESSTLAPQFYGRRLTRDLQNFSAIPSQIGQISSNVSDRNYDANYVRKERAKEFPTYSTAFGGHRSFHAKARKMGANIPSGSDAMRRDSLGVADGKIEGSTSPKATKKRPLSYPRQEKPMKKSNSEDIVKERCHQSRKRIKEESSPVNANENSSTPVSKVVKKEPPCT</sequence>
<feature type="compositionally biased region" description="Basic and acidic residues" evidence="1">
    <location>
        <begin position="400"/>
        <end position="429"/>
    </location>
</feature>
<evidence type="ECO:0000256" key="1">
    <source>
        <dbReference type="SAM" id="MobiDB-lite"/>
    </source>
</evidence>
<keyword evidence="3" id="KW-1185">Reference proteome</keyword>
<dbReference type="OrthoDB" id="1158627at2759"/>
<dbReference type="Proteomes" id="UP000516437">
    <property type="component" value="Chromosome 1"/>
</dbReference>